<dbReference type="Proteomes" id="UP001202289">
    <property type="component" value="Unassembled WGS sequence"/>
</dbReference>
<evidence type="ECO:0000313" key="2">
    <source>
        <dbReference type="Proteomes" id="UP001202289"/>
    </source>
</evidence>
<reference evidence="1" key="1">
    <citation type="submission" date="2022-05" db="EMBL/GenBank/DDBJ databases">
        <title>Comparative Genomics of Spacecraft Associated Microbes.</title>
        <authorList>
            <person name="Tran M.T."/>
            <person name="Wright A."/>
            <person name="Seuylemezian A."/>
            <person name="Eisen J."/>
            <person name="Coil D."/>
        </authorList>
    </citation>
    <scope>NUCLEOTIDE SEQUENCE</scope>
    <source>
        <strain evidence="1">FAIRING 10M-2.2</strain>
    </source>
</reference>
<keyword evidence="2" id="KW-1185">Reference proteome</keyword>
<protein>
    <submittedName>
        <fullName evidence="1">EpsG family protein</fullName>
    </submittedName>
</protein>
<sequence>MVFYIWLTIICVSLSYISTLLSRKKVSAKIINVIDFIPYLILIIITGFRYSVGTDYNGYAFNFNYLMTNDIPRIEYSFKLIVKLAHLFGLNQQFMFFVYAAITYIFIFLSIKYFDDKGKYRHIIMLLILQYFLFNGFNTVRQMVAVSIFFYSIRFIVDRNLLKYIIWIIIATFFHKSAIICLIFYFILNVSIKKLSVILIVSPIFLLTDLSDKLLDFYISLTGNNWYEIYLTNYNSDVEVSGGKIVFVLYVFALILAITSNKVKLESNEKVIVNLFIWYIIILFFTLSSAIATRVLYYPMVSLVLVFPLITKYFQGKYGALFSRYLVFIFVGVLWISSLNGYKDLFEDNKLLDYSFRIFIN</sequence>
<evidence type="ECO:0000313" key="1">
    <source>
        <dbReference type="EMBL" id="MCM3735374.1"/>
    </source>
</evidence>
<accession>A0ACC6A3A4</accession>
<proteinExistence type="predicted"/>
<name>A0ACC6A3A4_9BACI</name>
<dbReference type="EMBL" id="JAMBOP010000005">
    <property type="protein sequence ID" value="MCM3735374.1"/>
    <property type="molecule type" value="Genomic_DNA"/>
</dbReference>
<organism evidence="1 2">
    <name type="scientific">Bacillus cytotoxicus</name>
    <dbReference type="NCBI Taxonomy" id="580165"/>
    <lineage>
        <taxon>Bacteria</taxon>
        <taxon>Bacillati</taxon>
        <taxon>Bacillota</taxon>
        <taxon>Bacilli</taxon>
        <taxon>Bacillales</taxon>
        <taxon>Bacillaceae</taxon>
        <taxon>Bacillus</taxon>
        <taxon>Bacillus cereus group</taxon>
    </lineage>
</organism>
<gene>
    <name evidence="1" type="ORF">M3215_05960</name>
</gene>
<comment type="caution">
    <text evidence="1">The sequence shown here is derived from an EMBL/GenBank/DDBJ whole genome shotgun (WGS) entry which is preliminary data.</text>
</comment>